<dbReference type="InterPro" id="IPR027417">
    <property type="entry name" value="P-loop_NTPase"/>
</dbReference>
<dbReference type="PANTHER" id="PTHR19211">
    <property type="entry name" value="ATP-BINDING TRANSPORT PROTEIN-RELATED"/>
    <property type="match status" value="1"/>
</dbReference>
<name>A0ABQ7ZWM7_BRANA</name>
<organism evidence="3 4">
    <name type="scientific">Brassica napus</name>
    <name type="common">Rape</name>
    <dbReference type="NCBI Taxonomy" id="3708"/>
    <lineage>
        <taxon>Eukaryota</taxon>
        <taxon>Viridiplantae</taxon>
        <taxon>Streptophyta</taxon>
        <taxon>Embryophyta</taxon>
        <taxon>Tracheophyta</taxon>
        <taxon>Spermatophyta</taxon>
        <taxon>Magnoliopsida</taxon>
        <taxon>eudicotyledons</taxon>
        <taxon>Gunneridae</taxon>
        <taxon>Pentapetalae</taxon>
        <taxon>rosids</taxon>
        <taxon>malvids</taxon>
        <taxon>Brassicales</taxon>
        <taxon>Brassicaceae</taxon>
        <taxon>Brassiceae</taxon>
        <taxon>Brassica</taxon>
    </lineage>
</organism>
<sequence>MQGSLSSSNCPSPICDVFSQPWRFSMSFRRNRFEETIMMVNSCVLRDLKAGHFSSTLEVRLLIFLGSYRNVGVDGSRYASPRCQDIYLEQQRVHGLLRCEAREHKEELQKRHYAQVRYLDDCEGRVHGCFQGRDEITKKLEKIQKAIEGSVDGLELMGRFLDEFDMLQRRSQAVNLDMVYVKVSKLIPGLGFVPEDADGLVASFSGGWQMIMSLRNIQLWNKHTLNGLHLEANRLNLDTIEWLEGYLQKKEVPMVIISHDRAFLDQLCTKIVEAEMAVRRTFEAWEKQQKETESTKDLIARLDVGENFGRVQLSKRLAVSKIYGYIFKAAFGGARFLVVETIFFINMFVWFLSSAGVMTSPFSSGLQEIEELNK</sequence>
<evidence type="ECO:0000256" key="2">
    <source>
        <dbReference type="SAM" id="Phobius"/>
    </source>
</evidence>
<keyword evidence="2" id="KW-0812">Transmembrane</keyword>
<evidence type="ECO:0000313" key="3">
    <source>
        <dbReference type="EMBL" id="KAH0884593.1"/>
    </source>
</evidence>
<reference evidence="3 4" key="1">
    <citation type="submission" date="2021-05" db="EMBL/GenBank/DDBJ databases">
        <title>Genome Assembly of Synthetic Allotetraploid Brassica napus Reveals Homoeologous Exchanges between Subgenomes.</title>
        <authorList>
            <person name="Davis J.T."/>
        </authorList>
    </citation>
    <scope>NUCLEOTIDE SEQUENCE [LARGE SCALE GENOMIC DNA]</scope>
    <source>
        <strain evidence="4">cv. Da-Ae</strain>
        <tissue evidence="3">Seedling</tissue>
    </source>
</reference>
<keyword evidence="2" id="KW-1133">Transmembrane helix</keyword>
<proteinExistence type="predicted"/>
<dbReference type="Proteomes" id="UP000824890">
    <property type="component" value="Unassembled WGS sequence"/>
</dbReference>
<keyword evidence="2" id="KW-0472">Membrane</keyword>
<dbReference type="InterPro" id="IPR050611">
    <property type="entry name" value="ABCF"/>
</dbReference>
<evidence type="ECO:0000313" key="4">
    <source>
        <dbReference type="Proteomes" id="UP000824890"/>
    </source>
</evidence>
<dbReference type="EMBL" id="JAGKQM010000014">
    <property type="protein sequence ID" value="KAH0884593.1"/>
    <property type="molecule type" value="Genomic_DNA"/>
</dbReference>
<dbReference type="Gene3D" id="3.40.50.300">
    <property type="entry name" value="P-loop containing nucleotide triphosphate hydrolases"/>
    <property type="match status" value="1"/>
</dbReference>
<feature type="transmembrane region" description="Helical" evidence="2">
    <location>
        <begin position="325"/>
        <end position="352"/>
    </location>
</feature>
<gene>
    <name evidence="3" type="ORF">HID58_060689</name>
</gene>
<evidence type="ECO:0000256" key="1">
    <source>
        <dbReference type="ARBA" id="ARBA00022737"/>
    </source>
</evidence>
<keyword evidence="1" id="KW-0677">Repeat</keyword>
<protein>
    <submittedName>
        <fullName evidence="3">Uncharacterized protein</fullName>
    </submittedName>
</protein>
<comment type="caution">
    <text evidence="3">The sequence shown here is derived from an EMBL/GenBank/DDBJ whole genome shotgun (WGS) entry which is preliminary data.</text>
</comment>
<keyword evidence="4" id="KW-1185">Reference proteome</keyword>
<dbReference type="PANTHER" id="PTHR19211:SF107">
    <property type="entry name" value="ABC TRANSPORTER F FAMILY MEMBER 5"/>
    <property type="match status" value="1"/>
</dbReference>
<accession>A0ABQ7ZWM7</accession>